<evidence type="ECO:0000256" key="3">
    <source>
        <dbReference type="ARBA" id="ARBA00022553"/>
    </source>
</evidence>
<keyword evidence="6 11" id="KW-0418">Kinase</keyword>
<evidence type="ECO:0000256" key="1">
    <source>
        <dbReference type="ARBA" id="ARBA00000085"/>
    </source>
</evidence>
<name>A0A6I2UY74_9FIRM</name>
<feature type="domain" description="Histidine kinase" evidence="10">
    <location>
        <begin position="275"/>
        <end position="473"/>
    </location>
</feature>
<keyword evidence="7" id="KW-0067">ATP-binding</keyword>
<feature type="region of interest" description="Disordered" evidence="9">
    <location>
        <begin position="455"/>
        <end position="486"/>
    </location>
</feature>
<evidence type="ECO:0000256" key="5">
    <source>
        <dbReference type="ARBA" id="ARBA00022741"/>
    </source>
</evidence>
<dbReference type="InterPro" id="IPR022066">
    <property type="entry name" value="PdtaS_GAF"/>
</dbReference>
<dbReference type="SUPFAM" id="SSF55874">
    <property type="entry name" value="ATPase domain of HSP90 chaperone/DNA topoisomerase II/histidine kinase"/>
    <property type="match status" value="1"/>
</dbReference>
<dbReference type="Pfam" id="PF02518">
    <property type="entry name" value="HATPase_c"/>
    <property type="match status" value="1"/>
</dbReference>
<dbReference type="InterPro" id="IPR036890">
    <property type="entry name" value="HATPase_C_sf"/>
</dbReference>
<evidence type="ECO:0000256" key="2">
    <source>
        <dbReference type="ARBA" id="ARBA00012438"/>
    </source>
</evidence>
<comment type="catalytic activity">
    <reaction evidence="1">
        <text>ATP + protein L-histidine = ADP + protein N-phospho-L-histidine.</text>
        <dbReference type="EC" id="2.7.13.3"/>
    </reaction>
</comment>
<dbReference type="AlphaFoldDB" id="A0A6I2UY74"/>
<dbReference type="EC" id="2.7.13.3" evidence="2"/>
<organism evidence="11 12">
    <name type="scientific">Selenomonas montiformis</name>
    <dbReference type="NCBI Taxonomy" id="2652285"/>
    <lineage>
        <taxon>Bacteria</taxon>
        <taxon>Bacillati</taxon>
        <taxon>Bacillota</taxon>
        <taxon>Negativicutes</taxon>
        <taxon>Selenomonadales</taxon>
        <taxon>Selenomonadaceae</taxon>
        <taxon>Selenomonas</taxon>
    </lineage>
</organism>
<dbReference type="Gene3D" id="3.30.565.10">
    <property type="entry name" value="Histidine kinase-like ATPase, C-terminal domain"/>
    <property type="match status" value="1"/>
</dbReference>
<dbReference type="GO" id="GO:0004673">
    <property type="term" value="F:protein histidine kinase activity"/>
    <property type="evidence" value="ECO:0007669"/>
    <property type="project" value="UniProtKB-EC"/>
</dbReference>
<reference evidence="11 12" key="1">
    <citation type="submission" date="2019-08" db="EMBL/GenBank/DDBJ databases">
        <title>In-depth cultivation of the pig gut microbiome towards novel bacterial diversity and tailored functional studies.</title>
        <authorList>
            <person name="Wylensek D."/>
            <person name="Hitch T.C.A."/>
            <person name="Clavel T."/>
        </authorList>
    </citation>
    <scope>NUCLEOTIDE SEQUENCE [LARGE SCALE GENOMIC DNA]</scope>
    <source>
        <strain evidence="12">WCA-380-WT-3B3</strain>
    </source>
</reference>
<dbReference type="EMBL" id="VUNL01000009">
    <property type="protein sequence ID" value="MSV25305.1"/>
    <property type="molecule type" value="Genomic_DNA"/>
</dbReference>
<dbReference type="Pfam" id="PF12282">
    <property type="entry name" value="GAF_PdtaS"/>
    <property type="match status" value="1"/>
</dbReference>
<evidence type="ECO:0000256" key="9">
    <source>
        <dbReference type="SAM" id="MobiDB-lite"/>
    </source>
</evidence>
<protein>
    <recommendedName>
        <fullName evidence="2">histidine kinase</fullName>
        <ecNumber evidence="2">2.7.13.3</ecNumber>
    </recommendedName>
</protein>
<evidence type="ECO:0000259" key="10">
    <source>
        <dbReference type="PROSITE" id="PS50109"/>
    </source>
</evidence>
<dbReference type="InterPro" id="IPR003594">
    <property type="entry name" value="HATPase_dom"/>
</dbReference>
<keyword evidence="3" id="KW-0597">Phosphoprotein</keyword>
<proteinExistence type="predicted"/>
<dbReference type="InterPro" id="IPR038424">
    <property type="entry name" value="H_kinase_PdtaS_GAF_sf"/>
</dbReference>
<evidence type="ECO:0000256" key="8">
    <source>
        <dbReference type="ARBA" id="ARBA00023012"/>
    </source>
</evidence>
<comment type="caution">
    <text evidence="11">The sequence shown here is derived from an EMBL/GenBank/DDBJ whole genome shotgun (WGS) entry which is preliminary data.</text>
</comment>
<dbReference type="PANTHER" id="PTHR41523:SF8">
    <property type="entry name" value="ETHYLENE RESPONSE SENSOR PROTEIN"/>
    <property type="match status" value="1"/>
</dbReference>
<keyword evidence="5" id="KW-0547">Nucleotide-binding</keyword>
<keyword evidence="8" id="KW-0902">Two-component regulatory system</keyword>
<dbReference type="InterPro" id="IPR005467">
    <property type="entry name" value="His_kinase_dom"/>
</dbReference>
<dbReference type="InterPro" id="IPR035965">
    <property type="entry name" value="PAS-like_dom_sf"/>
</dbReference>
<sequence>MENRIELYHRHTDLTVTQISLLERMRVVFPFLADLAHGQLKVYVPAREKGRLLIIAQERPHTVYMSRQKLDLGRLQPAIEEPLVRQTLQTGMPGHGKREWTYGSLIDMYTYAIHDGAKVIGVISFEVDGDRLQIDDYPCLLATAVDILYHARKGVDDKQYQPISSSDGIMITDQFSRIIFANAAAQRIYRVLGVGSLKGGHLFDRQMTRHILRETMERDRPWQKELVAGNMTIIRRQIDLQEGGQLIRRIVVLSDITEIRAKDKEIRIKSAVIQEIHHRVKNNLQTIASLLRLQARRSQSEEVKNALQESVNRVLSISVVHEFLSQQGEEDINVQQVMQQIFQLVGRNMADSEFFVRTEFSGPDVVLPSKYASSLALVLNELVLNAMEHAFEGRSSGTIGLRVEEDGDHWQLDLYDDGCGLPENFDPHKTRSLGLSIVRTLIEGDLDGMFDLENDARGPGHGTHARIRIPKPDPDEHHGVVQSLEE</sequence>
<keyword evidence="12" id="KW-1185">Reference proteome</keyword>
<dbReference type="PROSITE" id="PS50109">
    <property type="entry name" value="HIS_KIN"/>
    <property type="match status" value="1"/>
</dbReference>
<dbReference type="PANTHER" id="PTHR41523">
    <property type="entry name" value="TWO-COMPONENT SYSTEM SENSOR PROTEIN"/>
    <property type="match status" value="1"/>
</dbReference>
<accession>A0A6I2UY74</accession>
<dbReference type="SMART" id="SM00911">
    <property type="entry name" value="HWE_HK"/>
    <property type="match status" value="1"/>
</dbReference>
<evidence type="ECO:0000313" key="12">
    <source>
        <dbReference type="Proteomes" id="UP000430222"/>
    </source>
</evidence>
<evidence type="ECO:0000313" key="11">
    <source>
        <dbReference type="EMBL" id="MSV25305.1"/>
    </source>
</evidence>
<feature type="compositionally biased region" description="Basic and acidic residues" evidence="9">
    <location>
        <begin position="470"/>
        <end position="479"/>
    </location>
</feature>
<evidence type="ECO:0000256" key="6">
    <source>
        <dbReference type="ARBA" id="ARBA00022777"/>
    </source>
</evidence>
<dbReference type="InterPro" id="IPR011495">
    <property type="entry name" value="Sig_transdc_His_kin_sub2_dim/P"/>
</dbReference>
<dbReference type="GO" id="GO:0005524">
    <property type="term" value="F:ATP binding"/>
    <property type="evidence" value="ECO:0007669"/>
    <property type="project" value="UniProtKB-KW"/>
</dbReference>
<evidence type="ECO:0000256" key="7">
    <source>
        <dbReference type="ARBA" id="ARBA00022840"/>
    </source>
</evidence>
<gene>
    <name evidence="11" type="ORF">FYJ78_08965</name>
</gene>
<dbReference type="Gene3D" id="3.30.450.280">
    <property type="entry name" value="GAF domain"/>
    <property type="match status" value="1"/>
</dbReference>
<dbReference type="Pfam" id="PF07568">
    <property type="entry name" value="HisKA_2"/>
    <property type="match status" value="1"/>
</dbReference>
<dbReference type="SMART" id="SM00387">
    <property type="entry name" value="HATPase_c"/>
    <property type="match status" value="1"/>
</dbReference>
<dbReference type="Gene3D" id="3.30.450.20">
    <property type="entry name" value="PAS domain"/>
    <property type="match status" value="1"/>
</dbReference>
<dbReference type="RefSeq" id="WP_154621070.1">
    <property type="nucleotide sequence ID" value="NZ_VUNL01000009.1"/>
</dbReference>
<evidence type="ECO:0000256" key="4">
    <source>
        <dbReference type="ARBA" id="ARBA00022679"/>
    </source>
</evidence>
<keyword evidence="4" id="KW-0808">Transferase</keyword>
<dbReference type="Proteomes" id="UP000430222">
    <property type="component" value="Unassembled WGS sequence"/>
</dbReference>
<dbReference type="InterPro" id="IPR011102">
    <property type="entry name" value="Sig_transdc_His_kinase_HWE"/>
</dbReference>
<dbReference type="GO" id="GO:0000160">
    <property type="term" value="P:phosphorelay signal transduction system"/>
    <property type="evidence" value="ECO:0007669"/>
    <property type="project" value="UniProtKB-KW"/>
</dbReference>
<dbReference type="SUPFAM" id="SSF55785">
    <property type="entry name" value="PYP-like sensor domain (PAS domain)"/>
    <property type="match status" value="1"/>
</dbReference>